<dbReference type="Gene3D" id="3.60.10.10">
    <property type="entry name" value="Endonuclease/exonuclease/phosphatase"/>
    <property type="match status" value="1"/>
</dbReference>
<gene>
    <name evidence="3" type="ORF">LSAT_V11C700373210</name>
</gene>
<evidence type="ECO:0000256" key="1">
    <source>
        <dbReference type="SAM" id="MobiDB-lite"/>
    </source>
</evidence>
<organism evidence="3 4">
    <name type="scientific">Lactuca sativa</name>
    <name type="common">Garden lettuce</name>
    <dbReference type="NCBI Taxonomy" id="4236"/>
    <lineage>
        <taxon>Eukaryota</taxon>
        <taxon>Viridiplantae</taxon>
        <taxon>Streptophyta</taxon>
        <taxon>Embryophyta</taxon>
        <taxon>Tracheophyta</taxon>
        <taxon>Spermatophyta</taxon>
        <taxon>Magnoliopsida</taxon>
        <taxon>eudicotyledons</taxon>
        <taxon>Gunneridae</taxon>
        <taxon>Pentapetalae</taxon>
        <taxon>asterids</taxon>
        <taxon>campanulids</taxon>
        <taxon>Asterales</taxon>
        <taxon>Asteraceae</taxon>
        <taxon>Cichorioideae</taxon>
        <taxon>Cichorieae</taxon>
        <taxon>Lactucinae</taxon>
        <taxon>Lactuca</taxon>
    </lineage>
</organism>
<proteinExistence type="predicted"/>
<sequence length="795" mass="90661">MQRSLDLDNWPPLPLSAVPPTLRFPTSAPLPDLNCTASTNTSSHVSESSGEDNSSNEIANMLQIGRKVGFQINSEDVVVMEVLGNDVGVDKNPPMNCLCLNIRGCGDSHKIEWIRNLKNSHKIDFIGIQETWVEDSNNIDFAGAWGNDDFQVEFVNPAGRSGGIRSINGIWILMGDFNAVRYEHERFNSRFYHITARDFNKFIARAGLQEFDLSGRKFTYLRDDGLKQSKLDRYLVCSNFITQQSLTTVIVLPREYFDHTSLVLTPSNQDFGPPPFRFFNSWIQRDGFDVAFTLAWNSFCGFRTPDMYLKAKLKFVRKAIGKWRNSESVIESKLLSQLKQVVEALELAAESRRLSRDEIITRRDHKSKMCELEKFAKQDLQQKAKIRWLMDGDENSHFFHGAVKSKNKKNRLHGLSINGAWNTEPSEIKKEVHEFFVNKFYNKWPNRPKLVSDGFKTIMHVDREMLDAPITIEEIKSAIWCSGGDKSPGPDGYTFKILKHNWDLMQHDITRFVSYFERHGKFAFGCNASFITLIPKMKDPLLLADYRPINLIECMYKVVAKVLASILKRVVRLVVEEVQSAYIEGRNILEGPLIINEIHSWAKKIKRKAIFVQASVLVNGSPTSEFEIKKGVRQGDPLSSLLFIIAMEGLNQAIKSAREQNLITGITLPNNGPTVSHLFYVDDAMFVGKWDTSSIKDLARILKCFHISSGLKVNFQKSRLFGIGVADIDLNRQAQVLGCLQSSFPFTYFGVPVGANMALKKYWRPIIDKFQSRLSVWKQKRCPFVTTQKSQLNFF</sequence>
<dbReference type="Pfam" id="PF03372">
    <property type="entry name" value="Exo_endo_phos"/>
    <property type="match status" value="1"/>
</dbReference>
<evidence type="ECO:0000313" key="4">
    <source>
        <dbReference type="Proteomes" id="UP000235145"/>
    </source>
</evidence>
<dbReference type="InterPro" id="IPR052343">
    <property type="entry name" value="Retrotransposon-Effector_Assoc"/>
</dbReference>
<comment type="caution">
    <text evidence="3">The sequence shown here is derived from an EMBL/GenBank/DDBJ whole genome shotgun (WGS) entry which is preliminary data.</text>
</comment>
<dbReference type="Proteomes" id="UP000235145">
    <property type="component" value="Unassembled WGS sequence"/>
</dbReference>
<dbReference type="Pfam" id="PF00078">
    <property type="entry name" value="RVT_1"/>
    <property type="match status" value="1"/>
</dbReference>
<feature type="domain" description="Reverse transcriptase" evidence="2">
    <location>
        <begin position="515"/>
        <end position="753"/>
    </location>
</feature>
<protein>
    <recommendedName>
        <fullName evidence="2">Reverse transcriptase domain-containing protein</fullName>
    </recommendedName>
</protein>
<dbReference type="SUPFAM" id="SSF56672">
    <property type="entry name" value="DNA/RNA polymerases"/>
    <property type="match status" value="1"/>
</dbReference>
<dbReference type="AlphaFoldDB" id="A0A9R1UXY6"/>
<name>A0A9R1UXY6_LACSA</name>
<feature type="region of interest" description="Disordered" evidence="1">
    <location>
        <begin position="33"/>
        <end position="55"/>
    </location>
</feature>
<dbReference type="EMBL" id="NBSK02000007">
    <property type="protein sequence ID" value="KAJ0196252.1"/>
    <property type="molecule type" value="Genomic_DNA"/>
</dbReference>
<dbReference type="CDD" id="cd01650">
    <property type="entry name" value="RT_nLTR_like"/>
    <property type="match status" value="1"/>
</dbReference>
<keyword evidence="4" id="KW-1185">Reference proteome</keyword>
<dbReference type="PROSITE" id="PS50878">
    <property type="entry name" value="RT_POL"/>
    <property type="match status" value="1"/>
</dbReference>
<dbReference type="SUPFAM" id="SSF56219">
    <property type="entry name" value="DNase I-like"/>
    <property type="match status" value="1"/>
</dbReference>
<dbReference type="PANTHER" id="PTHR46890">
    <property type="entry name" value="NON-LTR RETROLELEMENT REVERSE TRANSCRIPTASE-LIKE PROTEIN-RELATED"/>
    <property type="match status" value="1"/>
</dbReference>
<dbReference type="InterPro" id="IPR043502">
    <property type="entry name" value="DNA/RNA_pol_sf"/>
</dbReference>
<feature type="compositionally biased region" description="Low complexity" evidence="1">
    <location>
        <begin position="38"/>
        <end position="55"/>
    </location>
</feature>
<dbReference type="InterPro" id="IPR000477">
    <property type="entry name" value="RT_dom"/>
</dbReference>
<evidence type="ECO:0000259" key="2">
    <source>
        <dbReference type="PROSITE" id="PS50878"/>
    </source>
</evidence>
<dbReference type="InterPro" id="IPR036691">
    <property type="entry name" value="Endo/exonu/phosph_ase_sf"/>
</dbReference>
<reference evidence="3 4" key="1">
    <citation type="journal article" date="2017" name="Nat. Commun.">
        <title>Genome assembly with in vitro proximity ligation data and whole-genome triplication in lettuce.</title>
        <authorList>
            <person name="Reyes-Chin-Wo S."/>
            <person name="Wang Z."/>
            <person name="Yang X."/>
            <person name="Kozik A."/>
            <person name="Arikit S."/>
            <person name="Song C."/>
            <person name="Xia L."/>
            <person name="Froenicke L."/>
            <person name="Lavelle D.O."/>
            <person name="Truco M.J."/>
            <person name="Xia R."/>
            <person name="Zhu S."/>
            <person name="Xu C."/>
            <person name="Xu H."/>
            <person name="Xu X."/>
            <person name="Cox K."/>
            <person name="Korf I."/>
            <person name="Meyers B.C."/>
            <person name="Michelmore R.W."/>
        </authorList>
    </citation>
    <scope>NUCLEOTIDE SEQUENCE [LARGE SCALE GENOMIC DNA]</scope>
    <source>
        <strain evidence="4">cv. Salinas</strain>
        <tissue evidence="3">Seedlings</tissue>
    </source>
</reference>
<evidence type="ECO:0000313" key="3">
    <source>
        <dbReference type="EMBL" id="KAJ0196252.1"/>
    </source>
</evidence>
<dbReference type="PANTHER" id="PTHR46890:SF50">
    <property type="entry name" value="RNA-DIRECTED DNA POLYMERASE, EUKARYOTA, REVERSE TRANSCRIPTASE ZINC-BINDING DOMAIN PROTEIN-RELATED"/>
    <property type="match status" value="1"/>
</dbReference>
<accession>A0A9R1UXY6</accession>
<dbReference type="InterPro" id="IPR005135">
    <property type="entry name" value="Endo/exonuclease/phosphatase"/>
</dbReference>
<dbReference type="GO" id="GO:0003824">
    <property type="term" value="F:catalytic activity"/>
    <property type="evidence" value="ECO:0007669"/>
    <property type="project" value="InterPro"/>
</dbReference>